<dbReference type="Proteomes" id="UP000189628">
    <property type="component" value="Chromosome"/>
</dbReference>
<accession>A0A1U9VJR0</accession>
<dbReference type="GO" id="GO:0003677">
    <property type="term" value="F:DNA binding"/>
    <property type="evidence" value="ECO:0007669"/>
    <property type="project" value="InterPro"/>
</dbReference>
<protein>
    <submittedName>
        <fullName evidence="2">Transcriptional regulator</fullName>
    </submittedName>
</protein>
<dbReference type="AlphaFoldDB" id="A0A1U9VJR0"/>
<sequence length="132" mass="14678">MDSFDAALLRLKQQLKVTEDKEVAARLGLSASALNMRKKRGNFPTKEVFALAAQSPELGVDPDWVVTGTSSRMETDDKEEAYLMQCYRLLSQHDKGMLLKIAATMADVANLSGEEIERRLGNYNAGRKKGKK</sequence>
<dbReference type="Gene3D" id="1.10.260.40">
    <property type="entry name" value="lambda repressor-like DNA-binding domains"/>
    <property type="match status" value="1"/>
</dbReference>
<evidence type="ECO:0000313" key="3">
    <source>
        <dbReference type="Proteomes" id="UP000189628"/>
    </source>
</evidence>
<organism evidence="2 3">
    <name type="scientific">blood disease bacterium A2-HR MARDI</name>
    <dbReference type="NCBI Taxonomy" id="1944648"/>
    <lineage>
        <taxon>Bacteria</taxon>
        <taxon>Pseudomonadati</taxon>
        <taxon>Pseudomonadota</taxon>
        <taxon>Betaproteobacteria</taxon>
        <taxon>Burkholderiales</taxon>
        <taxon>Burkholderiaceae</taxon>
        <taxon>Ralstonia</taxon>
        <taxon>Ralstonia solanacearum species complex</taxon>
    </lineage>
</organism>
<name>A0A1U9VJR0_9RALS</name>
<evidence type="ECO:0000259" key="1">
    <source>
        <dbReference type="Pfam" id="PF07022"/>
    </source>
</evidence>
<dbReference type="InterPro" id="IPR010744">
    <property type="entry name" value="Phage_CI_N"/>
</dbReference>
<dbReference type="GO" id="GO:0045892">
    <property type="term" value="P:negative regulation of DNA-templated transcription"/>
    <property type="evidence" value="ECO:0007669"/>
    <property type="project" value="InterPro"/>
</dbReference>
<dbReference type="RefSeq" id="WP_078222648.1">
    <property type="nucleotide sequence ID" value="NZ_CP019911.1"/>
</dbReference>
<proteinExistence type="predicted"/>
<evidence type="ECO:0000313" key="2">
    <source>
        <dbReference type="EMBL" id="AQW30523.1"/>
    </source>
</evidence>
<gene>
    <name evidence="2" type="ORF">B0B51_11490</name>
</gene>
<dbReference type="EMBL" id="CP019911">
    <property type="protein sequence ID" value="AQW30523.1"/>
    <property type="molecule type" value="Genomic_DNA"/>
</dbReference>
<dbReference type="InterPro" id="IPR010982">
    <property type="entry name" value="Lambda_DNA-bd_dom_sf"/>
</dbReference>
<feature type="domain" description="Bacteriophage CI repressor N-terminal" evidence="1">
    <location>
        <begin position="6"/>
        <end position="69"/>
    </location>
</feature>
<dbReference type="Pfam" id="PF07022">
    <property type="entry name" value="Phage_CI_repr"/>
    <property type="match status" value="1"/>
</dbReference>
<reference evidence="2 3" key="1">
    <citation type="submission" date="2017-02" db="EMBL/GenBank/DDBJ databases">
        <title>Blood Disease Bacterium A2-HR MARDI.</title>
        <authorList>
            <person name="Badrun R."/>
            <person name="Abu Bakar N."/>
            <person name="Laboh R."/>
        </authorList>
    </citation>
    <scope>NUCLEOTIDE SEQUENCE [LARGE SCALE GENOMIC DNA]</scope>
    <source>
        <strain evidence="2 3">A2-HR MARDI</strain>
    </source>
</reference>